<evidence type="ECO:0000313" key="4">
    <source>
        <dbReference type="Proteomes" id="UP000297643"/>
    </source>
</evidence>
<organism evidence="3 4">
    <name type="scientific">Cryobacterium mannosilyticum</name>
    <dbReference type="NCBI Taxonomy" id="1259190"/>
    <lineage>
        <taxon>Bacteria</taxon>
        <taxon>Bacillati</taxon>
        <taxon>Actinomycetota</taxon>
        <taxon>Actinomycetes</taxon>
        <taxon>Micrococcales</taxon>
        <taxon>Microbacteriaceae</taxon>
        <taxon>Cryobacterium</taxon>
    </lineage>
</organism>
<dbReference type="RefSeq" id="WP_134509884.1">
    <property type="nucleotide sequence ID" value="NZ_SOFM01000036.1"/>
</dbReference>
<feature type="non-terminal residue" evidence="3">
    <location>
        <position position="97"/>
    </location>
</feature>
<reference evidence="3 4" key="1">
    <citation type="submission" date="2019-03" db="EMBL/GenBank/DDBJ databases">
        <title>Genomics of glacier-inhabiting Cryobacterium strains.</title>
        <authorList>
            <person name="Liu Q."/>
            <person name="Xin Y.-H."/>
        </authorList>
    </citation>
    <scope>NUCLEOTIDE SEQUENCE [LARGE SCALE GENOMIC DNA]</scope>
    <source>
        <strain evidence="3 4">RHLT2-21</strain>
    </source>
</reference>
<dbReference type="InterPro" id="IPR032106">
    <property type="entry name" value="2-oxogl_dehyd_N"/>
</dbReference>
<feature type="domain" description="2-oxoglutarate dehydrogenase E1 component N-terminal" evidence="2">
    <location>
        <begin position="18"/>
        <end position="51"/>
    </location>
</feature>
<sequence length="97" mass="9766">MSSQLTGSGSDETTSGEFGANEWLVDELYERYLVDKNQVDESWWPVLESYHQTASGQAAAGATDAAAPATEAAPADAAAAAAAPAEAPAAAAPAEAP</sequence>
<feature type="region of interest" description="Disordered" evidence="1">
    <location>
        <begin position="1"/>
        <end position="21"/>
    </location>
</feature>
<dbReference type="AlphaFoldDB" id="A0A4R8W4Y5"/>
<name>A0A4R8W4Y5_9MICO</name>
<keyword evidence="4" id="KW-1185">Reference proteome</keyword>
<proteinExistence type="predicted"/>
<protein>
    <recommendedName>
        <fullName evidence="2">2-oxoglutarate dehydrogenase E1 component N-terminal domain-containing protein</fullName>
    </recommendedName>
</protein>
<feature type="compositionally biased region" description="Low complexity" evidence="1">
    <location>
        <begin position="58"/>
        <end position="97"/>
    </location>
</feature>
<feature type="region of interest" description="Disordered" evidence="1">
    <location>
        <begin position="53"/>
        <end position="97"/>
    </location>
</feature>
<dbReference type="EMBL" id="SOFM01000036">
    <property type="protein sequence ID" value="TFC02128.1"/>
    <property type="molecule type" value="Genomic_DNA"/>
</dbReference>
<dbReference type="Proteomes" id="UP000297643">
    <property type="component" value="Unassembled WGS sequence"/>
</dbReference>
<evidence type="ECO:0000259" key="2">
    <source>
        <dbReference type="Pfam" id="PF16078"/>
    </source>
</evidence>
<gene>
    <name evidence="3" type="ORF">E3O32_12215</name>
</gene>
<evidence type="ECO:0000313" key="3">
    <source>
        <dbReference type="EMBL" id="TFC02128.1"/>
    </source>
</evidence>
<evidence type="ECO:0000256" key="1">
    <source>
        <dbReference type="SAM" id="MobiDB-lite"/>
    </source>
</evidence>
<dbReference type="Pfam" id="PF16078">
    <property type="entry name" value="2-oxogl_dehyd_N"/>
    <property type="match status" value="1"/>
</dbReference>
<accession>A0A4R8W4Y5</accession>
<feature type="compositionally biased region" description="Polar residues" evidence="1">
    <location>
        <begin position="1"/>
        <end position="16"/>
    </location>
</feature>
<comment type="caution">
    <text evidence="3">The sequence shown here is derived from an EMBL/GenBank/DDBJ whole genome shotgun (WGS) entry which is preliminary data.</text>
</comment>